<dbReference type="PANTHER" id="PTHR45453">
    <property type="entry name" value="PHOSPHATE REGULON SENSOR PROTEIN PHOR"/>
    <property type="match status" value="1"/>
</dbReference>
<dbReference type="FunFam" id="3.30.565.10:FF:000006">
    <property type="entry name" value="Sensor histidine kinase WalK"/>
    <property type="match status" value="1"/>
</dbReference>
<dbReference type="GO" id="GO:0000155">
    <property type="term" value="F:phosphorelay sensor kinase activity"/>
    <property type="evidence" value="ECO:0007669"/>
    <property type="project" value="InterPro"/>
</dbReference>
<name>A0A4R5MJY8_9SPHI</name>
<keyword evidence="4" id="KW-0808">Transferase</keyword>
<evidence type="ECO:0000313" key="9">
    <source>
        <dbReference type="Proteomes" id="UP000295668"/>
    </source>
</evidence>
<dbReference type="InterPro" id="IPR050351">
    <property type="entry name" value="BphY/WalK/GraS-like"/>
</dbReference>
<comment type="caution">
    <text evidence="8">The sequence shown here is derived from an EMBL/GenBank/DDBJ whole genome shotgun (WGS) entry which is preliminary data.</text>
</comment>
<evidence type="ECO:0000256" key="5">
    <source>
        <dbReference type="ARBA" id="ARBA00022777"/>
    </source>
</evidence>
<evidence type="ECO:0000256" key="1">
    <source>
        <dbReference type="ARBA" id="ARBA00000085"/>
    </source>
</evidence>
<gene>
    <name evidence="8" type="ORF">EZJ43_10910</name>
</gene>
<dbReference type="OrthoDB" id="9811889at2"/>
<dbReference type="EMBL" id="SJCY01000007">
    <property type="protein sequence ID" value="TDG35858.1"/>
    <property type="molecule type" value="Genomic_DNA"/>
</dbReference>
<evidence type="ECO:0000259" key="7">
    <source>
        <dbReference type="PROSITE" id="PS50109"/>
    </source>
</evidence>
<dbReference type="PRINTS" id="PR00344">
    <property type="entry name" value="BCTRLSENSOR"/>
</dbReference>
<reference evidence="8 9" key="1">
    <citation type="submission" date="2019-02" db="EMBL/GenBank/DDBJ databases">
        <title>Pedobacter sp. nov., a novel speices isolated from soil of pinguins habitat in Antarcitica.</title>
        <authorList>
            <person name="He R.-H."/>
        </authorList>
    </citation>
    <scope>NUCLEOTIDE SEQUENCE [LARGE SCALE GENOMIC DNA]</scope>
    <source>
        <strain evidence="8 9">E01020</strain>
    </source>
</reference>
<dbReference type="InterPro" id="IPR036890">
    <property type="entry name" value="HATPase_C_sf"/>
</dbReference>
<dbReference type="Pfam" id="PF01590">
    <property type="entry name" value="GAF"/>
    <property type="match status" value="1"/>
</dbReference>
<dbReference type="InterPro" id="IPR005467">
    <property type="entry name" value="His_kinase_dom"/>
</dbReference>
<keyword evidence="5 8" id="KW-0418">Kinase</keyword>
<dbReference type="GO" id="GO:0004721">
    <property type="term" value="F:phosphoprotein phosphatase activity"/>
    <property type="evidence" value="ECO:0007669"/>
    <property type="project" value="TreeGrafter"/>
</dbReference>
<accession>A0A4R5MJY8</accession>
<dbReference type="EC" id="2.7.13.3" evidence="2"/>
<dbReference type="Proteomes" id="UP000295668">
    <property type="component" value="Unassembled WGS sequence"/>
</dbReference>
<evidence type="ECO:0000256" key="3">
    <source>
        <dbReference type="ARBA" id="ARBA00022553"/>
    </source>
</evidence>
<comment type="catalytic activity">
    <reaction evidence="1">
        <text>ATP + protein L-histidine = ADP + protein N-phospho-L-histidine.</text>
        <dbReference type="EC" id="2.7.13.3"/>
    </reaction>
</comment>
<dbReference type="InterPro" id="IPR029016">
    <property type="entry name" value="GAF-like_dom_sf"/>
</dbReference>
<dbReference type="SMART" id="SM00387">
    <property type="entry name" value="HATPase_c"/>
    <property type="match status" value="1"/>
</dbReference>
<evidence type="ECO:0000313" key="8">
    <source>
        <dbReference type="EMBL" id="TDG35858.1"/>
    </source>
</evidence>
<keyword evidence="3" id="KW-0597">Phosphoprotein</keyword>
<evidence type="ECO:0000256" key="6">
    <source>
        <dbReference type="ARBA" id="ARBA00023012"/>
    </source>
</evidence>
<dbReference type="InterPro" id="IPR003594">
    <property type="entry name" value="HATPase_dom"/>
</dbReference>
<dbReference type="InterPro" id="IPR036097">
    <property type="entry name" value="HisK_dim/P_sf"/>
</dbReference>
<dbReference type="Gene3D" id="3.30.450.40">
    <property type="match status" value="1"/>
</dbReference>
<dbReference type="PANTHER" id="PTHR45453:SF1">
    <property type="entry name" value="PHOSPHATE REGULON SENSOR PROTEIN PHOR"/>
    <property type="match status" value="1"/>
</dbReference>
<dbReference type="SUPFAM" id="SSF55874">
    <property type="entry name" value="ATPase domain of HSP90 chaperone/DNA topoisomerase II/histidine kinase"/>
    <property type="match status" value="1"/>
</dbReference>
<dbReference type="Pfam" id="PF02518">
    <property type="entry name" value="HATPase_c"/>
    <property type="match status" value="1"/>
</dbReference>
<proteinExistence type="predicted"/>
<dbReference type="PROSITE" id="PS50109">
    <property type="entry name" value="HIS_KIN"/>
    <property type="match status" value="1"/>
</dbReference>
<sequence length="392" mass="44038">MIDSSQKSNNEENFLDKLASFEILDSEPEIEFDLITAIVSQIFNAPIALISFFDGDRVFVKSAVGYTPKAEITFQGSLFSLSTAPLKIEDTLEDELTKHKKFYINDEQIDCYISAPLITEDGFTIGNICAINTKPKNVSDSQLSILAKLAKLVMEKLNNRVFLRNWIKISDERVHMLIHDLKNPMTTLCLHSELIGKFASNQEKVISMSAKMNKQSKAVVSSMNEILSSSRTENGIVKMQKIKLDLRDVLENVKRNLESKLKQQSQSLILSSQNEIYVYGDEYRLSLAFEHLIENAIKFSKKGGKIRLITNEDEDYVTVSIIDEGVGIIKEELDSLFTKFARLSAIGSGYQKSNGLGLSIAKMLIDLHKGKIWAESSGRNLGSTFYVALPKR</sequence>
<dbReference type="InterPro" id="IPR004358">
    <property type="entry name" value="Sig_transdc_His_kin-like_C"/>
</dbReference>
<dbReference type="SUPFAM" id="SSF55781">
    <property type="entry name" value="GAF domain-like"/>
    <property type="match status" value="1"/>
</dbReference>
<dbReference type="GO" id="GO:0016036">
    <property type="term" value="P:cellular response to phosphate starvation"/>
    <property type="evidence" value="ECO:0007669"/>
    <property type="project" value="TreeGrafter"/>
</dbReference>
<keyword evidence="9" id="KW-1185">Reference proteome</keyword>
<dbReference type="Gene3D" id="1.10.287.130">
    <property type="match status" value="1"/>
</dbReference>
<dbReference type="SUPFAM" id="SSF47384">
    <property type="entry name" value="Homodimeric domain of signal transducing histidine kinase"/>
    <property type="match status" value="1"/>
</dbReference>
<feature type="domain" description="Histidine kinase" evidence="7">
    <location>
        <begin position="176"/>
        <end position="392"/>
    </location>
</feature>
<keyword evidence="6" id="KW-0902">Two-component regulatory system</keyword>
<dbReference type="Gene3D" id="3.30.565.10">
    <property type="entry name" value="Histidine kinase-like ATPase, C-terminal domain"/>
    <property type="match status" value="1"/>
</dbReference>
<dbReference type="RefSeq" id="WP_133262749.1">
    <property type="nucleotide sequence ID" value="NZ_SJCY01000007.1"/>
</dbReference>
<dbReference type="GO" id="GO:0005886">
    <property type="term" value="C:plasma membrane"/>
    <property type="evidence" value="ECO:0007669"/>
    <property type="project" value="TreeGrafter"/>
</dbReference>
<dbReference type="AlphaFoldDB" id="A0A4R5MJY8"/>
<protein>
    <recommendedName>
        <fullName evidence="2">histidine kinase</fullName>
        <ecNumber evidence="2">2.7.13.3</ecNumber>
    </recommendedName>
</protein>
<evidence type="ECO:0000256" key="2">
    <source>
        <dbReference type="ARBA" id="ARBA00012438"/>
    </source>
</evidence>
<organism evidence="8 9">
    <name type="scientific">Pedobacter changchengzhani</name>
    <dbReference type="NCBI Taxonomy" id="2529274"/>
    <lineage>
        <taxon>Bacteria</taxon>
        <taxon>Pseudomonadati</taxon>
        <taxon>Bacteroidota</taxon>
        <taxon>Sphingobacteriia</taxon>
        <taxon>Sphingobacteriales</taxon>
        <taxon>Sphingobacteriaceae</taxon>
        <taxon>Pedobacter</taxon>
    </lineage>
</organism>
<evidence type="ECO:0000256" key="4">
    <source>
        <dbReference type="ARBA" id="ARBA00022679"/>
    </source>
</evidence>
<dbReference type="InterPro" id="IPR003018">
    <property type="entry name" value="GAF"/>
</dbReference>